<organism evidence="1 2">
    <name type="scientific">Roseateles chitinivorans</name>
    <dbReference type="NCBI Taxonomy" id="2917965"/>
    <lineage>
        <taxon>Bacteria</taxon>
        <taxon>Pseudomonadati</taxon>
        <taxon>Pseudomonadota</taxon>
        <taxon>Betaproteobacteria</taxon>
        <taxon>Burkholderiales</taxon>
        <taxon>Sphaerotilaceae</taxon>
        <taxon>Roseateles</taxon>
    </lineage>
</organism>
<comment type="caution">
    <text evidence="1">The sequence shown here is derived from an EMBL/GenBank/DDBJ whole genome shotgun (WGS) entry which is preliminary data.</text>
</comment>
<evidence type="ECO:0000313" key="2">
    <source>
        <dbReference type="Proteomes" id="UP000231501"/>
    </source>
</evidence>
<feature type="non-terminal residue" evidence="1">
    <location>
        <position position="148"/>
    </location>
</feature>
<accession>A0A2G9C1X8</accession>
<dbReference type="AlphaFoldDB" id="A0A2G9C1X8"/>
<keyword evidence="2" id="KW-1185">Reference proteome</keyword>
<dbReference type="GO" id="GO:0009253">
    <property type="term" value="P:peptidoglycan catabolic process"/>
    <property type="evidence" value="ECO:0007669"/>
    <property type="project" value="InterPro"/>
</dbReference>
<gene>
    <name evidence="1" type="ORF">CS062_25310</name>
</gene>
<feature type="non-terminal residue" evidence="1">
    <location>
        <position position="1"/>
    </location>
</feature>
<evidence type="ECO:0000313" key="1">
    <source>
        <dbReference type="EMBL" id="PIM50388.1"/>
    </source>
</evidence>
<dbReference type="Pfam" id="PF08310">
    <property type="entry name" value="LGFP"/>
    <property type="match status" value="1"/>
</dbReference>
<dbReference type="Proteomes" id="UP000231501">
    <property type="component" value="Unassembled WGS sequence"/>
</dbReference>
<dbReference type="RefSeq" id="WP_199174383.1">
    <property type="nucleotide sequence ID" value="NZ_PEOG01000212.1"/>
</dbReference>
<name>A0A2G9C1X8_9BURK</name>
<dbReference type="InterPro" id="IPR013207">
    <property type="entry name" value="LGFP"/>
</dbReference>
<reference evidence="1 2" key="1">
    <citation type="submission" date="2017-11" db="EMBL/GenBank/DDBJ databases">
        <title>Draft genome sequence of Mitsuaria sp. HWN-4.</title>
        <authorList>
            <person name="Gundlapally S.R."/>
        </authorList>
    </citation>
    <scope>NUCLEOTIDE SEQUENCE [LARGE SCALE GENOMIC DNA]</scope>
    <source>
        <strain evidence="1 2">HWN-4</strain>
    </source>
</reference>
<dbReference type="InterPro" id="IPR036505">
    <property type="entry name" value="Amidase/PGRP_sf"/>
</dbReference>
<dbReference type="Gene3D" id="3.40.80.10">
    <property type="entry name" value="Peptidoglycan recognition protein-like"/>
    <property type="match status" value="1"/>
</dbReference>
<proteinExistence type="predicted"/>
<dbReference type="GO" id="GO:0008745">
    <property type="term" value="F:N-acetylmuramoyl-L-alanine amidase activity"/>
    <property type="evidence" value="ECO:0007669"/>
    <property type="project" value="InterPro"/>
</dbReference>
<sequence>FPRGATPTLPAIFTHRDVGNTDCPGNAAYAEMGRLRDIAARFNQPPGPEELAEQMRGGAIFARWESVGGPAGPLGNPTSPEAAAEGEARYATFERGAIYWSPVTGAQPLTGAIYEAWGRLGFERGALGPPTSGEIHEPLWIKQNFQHG</sequence>
<protein>
    <submittedName>
        <fullName evidence="1">Cold-shock protein</fullName>
    </submittedName>
</protein>
<dbReference type="EMBL" id="PEOG01000212">
    <property type="protein sequence ID" value="PIM50388.1"/>
    <property type="molecule type" value="Genomic_DNA"/>
</dbReference>
<dbReference type="SUPFAM" id="SSF55846">
    <property type="entry name" value="N-acetylmuramoyl-L-alanine amidase-like"/>
    <property type="match status" value="1"/>
</dbReference>